<accession>A0A8I1SVB9</accession>
<proteinExistence type="predicted"/>
<dbReference type="EMBL" id="JAFKMR010000014">
    <property type="protein sequence ID" value="MBN8744007.1"/>
    <property type="molecule type" value="Genomic_DNA"/>
</dbReference>
<feature type="transmembrane region" description="Helical" evidence="1">
    <location>
        <begin position="116"/>
        <end position="132"/>
    </location>
</feature>
<keyword evidence="1" id="KW-0812">Transmembrane</keyword>
<reference evidence="2" key="1">
    <citation type="submission" date="2021-02" db="EMBL/GenBank/DDBJ databases">
        <title>Thiocyanate and organic carbon inputs drive convergent selection for specific autotrophic Afipia and Thiobacillus strains within complex microbiomes.</title>
        <authorList>
            <person name="Huddy R.J."/>
            <person name="Sachdeva R."/>
            <person name="Kadzinga F."/>
            <person name="Kantor R.S."/>
            <person name="Harrison S.T.L."/>
            <person name="Banfield J.F."/>
        </authorList>
    </citation>
    <scope>NUCLEOTIDE SEQUENCE</scope>
    <source>
        <strain evidence="2">SCN18_13_7_16_R3_B_64_19</strain>
    </source>
</reference>
<name>A0A8I1SVB9_THIA3</name>
<feature type="transmembrane region" description="Helical" evidence="1">
    <location>
        <begin position="79"/>
        <end position="96"/>
    </location>
</feature>
<evidence type="ECO:0000313" key="2">
    <source>
        <dbReference type="EMBL" id="MBN8744007.1"/>
    </source>
</evidence>
<dbReference type="RefSeq" id="WP_276729398.1">
    <property type="nucleotide sequence ID" value="NZ_JAFKMR010000014.1"/>
</dbReference>
<protein>
    <submittedName>
        <fullName evidence="2">YeeE/YedE family protein</fullName>
    </submittedName>
</protein>
<dbReference type="Proteomes" id="UP000664800">
    <property type="component" value="Unassembled WGS sequence"/>
</dbReference>
<feature type="transmembrane region" description="Helical" evidence="1">
    <location>
        <begin position="40"/>
        <end position="58"/>
    </location>
</feature>
<organism evidence="2 3">
    <name type="scientific">Thiomonas arsenitoxydans (strain DSM 22701 / CIP 110005 / 3As)</name>
    <dbReference type="NCBI Taxonomy" id="426114"/>
    <lineage>
        <taxon>Bacteria</taxon>
        <taxon>Pseudomonadati</taxon>
        <taxon>Pseudomonadota</taxon>
        <taxon>Betaproteobacteria</taxon>
        <taxon>Burkholderiales</taxon>
        <taxon>Thiomonas</taxon>
    </lineage>
</organism>
<keyword evidence="1" id="KW-0472">Membrane</keyword>
<gene>
    <name evidence="2" type="ORF">J0I24_06825</name>
</gene>
<keyword evidence="1" id="KW-1133">Transmembrane helix</keyword>
<dbReference type="Pfam" id="PF20398">
    <property type="entry name" value="DUF6691"/>
    <property type="match status" value="1"/>
</dbReference>
<comment type="caution">
    <text evidence="2">The sequence shown here is derived from an EMBL/GenBank/DDBJ whole genome shotgun (WGS) entry which is preliminary data.</text>
</comment>
<sequence length="158" mass="16558">MNKLAFFSGLLFGLGVLLSGMTNPDKVLGFLNIAGAWDPSLLLVLVTAVVVAFAPMQLAQRRSKALLGEPIAFPDTRSITGKLILGSAVFGIGWGMTGLCPGPSLASLASLHAPQWLFFASMMAGMAGFELWQRAAAKSSQTAPLQTNRKAAPLTAKP</sequence>
<evidence type="ECO:0000313" key="3">
    <source>
        <dbReference type="Proteomes" id="UP000664800"/>
    </source>
</evidence>
<evidence type="ECO:0000256" key="1">
    <source>
        <dbReference type="SAM" id="Phobius"/>
    </source>
</evidence>
<dbReference type="AlphaFoldDB" id="A0A8I1SVB9"/>
<dbReference type="InterPro" id="IPR046513">
    <property type="entry name" value="DUF6691"/>
</dbReference>